<dbReference type="PATRIC" id="fig|1339315.3.peg.1526"/>
<dbReference type="SUPFAM" id="SSF49464">
    <property type="entry name" value="Carboxypeptidase regulatory domain-like"/>
    <property type="match status" value="1"/>
</dbReference>
<feature type="signal peptide" evidence="10">
    <location>
        <begin position="1"/>
        <end position="19"/>
    </location>
</feature>
<keyword evidence="2 8" id="KW-0813">Transport</keyword>
<dbReference type="InterPro" id="IPR023996">
    <property type="entry name" value="TonB-dep_OMP_SusC/RagA"/>
</dbReference>
<dbReference type="FunFam" id="2.60.40.1120:FF:000003">
    <property type="entry name" value="Outer membrane protein Omp121"/>
    <property type="match status" value="1"/>
</dbReference>
<dbReference type="InterPro" id="IPR000531">
    <property type="entry name" value="Beta-barrel_TonB"/>
</dbReference>
<dbReference type="EMBL" id="JGCY01000237">
    <property type="protein sequence ID" value="EXY75493.1"/>
    <property type="molecule type" value="Genomic_DNA"/>
</dbReference>
<dbReference type="InterPro" id="IPR008969">
    <property type="entry name" value="CarboxyPept-like_regulatory"/>
</dbReference>
<evidence type="ECO:0000256" key="10">
    <source>
        <dbReference type="SAM" id="SignalP"/>
    </source>
</evidence>
<reference evidence="13 14" key="1">
    <citation type="submission" date="2014-02" db="EMBL/GenBank/DDBJ databases">
        <authorList>
            <person name="Sears C."/>
            <person name="Carroll K."/>
            <person name="Sack B.R."/>
            <person name="Qadri F."/>
            <person name="Myers L.L."/>
            <person name="Chung G.-T."/>
            <person name="Escheverria P."/>
            <person name="Fraser C.M."/>
            <person name="Sadzewicz L."/>
            <person name="Shefchek K.A."/>
            <person name="Tallon L."/>
            <person name="Das S.P."/>
            <person name="Daugherty S."/>
            <person name="Mongodin E.F."/>
        </authorList>
    </citation>
    <scope>NUCLEOTIDE SEQUENCE [LARGE SCALE GENOMIC DNA]</scope>
    <source>
        <strain evidence="14">3988T(B)14</strain>
    </source>
</reference>
<feature type="domain" description="TonB-dependent receptor plug" evidence="12">
    <location>
        <begin position="115"/>
        <end position="224"/>
    </location>
</feature>
<feature type="domain" description="TonB-dependent receptor-like beta-barrel" evidence="11">
    <location>
        <begin position="497"/>
        <end position="1021"/>
    </location>
</feature>
<dbReference type="RefSeq" id="WP_032587791.1">
    <property type="nucleotide sequence ID" value="NZ_JGCY01000237.1"/>
</dbReference>
<evidence type="ECO:0000256" key="4">
    <source>
        <dbReference type="ARBA" id="ARBA00022692"/>
    </source>
</evidence>
<dbReference type="Pfam" id="PF13715">
    <property type="entry name" value="CarbopepD_reg_2"/>
    <property type="match status" value="1"/>
</dbReference>
<keyword evidence="7 8" id="KW-0998">Cell outer membrane</keyword>
<evidence type="ECO:0000256" key="2">
    <source>
        <dbReference type="ARBA" id="ARBA00022448"/>
    </source>
</evidence>
<feature type="chain" id="PRO_5001477665" evidence="10">
    <location>
        <begin position="20"/>
        <end position="1061"/>
    </location>
</feature>
<keyword evidence="6 8" id="KW-0472">Membrane</keyword>
<evidence type="ECO:0000256" key="9">
    <source>
        <dbReference type="RuleBase" id="RU003357"/>
    </source>
</evidence>
<evidence type="ECO:0000256" key="8">
    <source>
        <dbReference type="PROSITE-ProRule" id="PRU01360"/>
    </source>
</evidence>
<dbReference type="PROSITE" id="PS52016">
    <property type="entry name" value="TONB_DEPENDENT_REC_3"/>
    <property type="match status" value="1"/>
</dbReference>
<evidence type="ECO:0000256" key="3">
    <source>
        <dbReference type="ARBA" id="ARBA00022452"/>
    </source>
</evidence>
<comment type="caution">
    <text evidence="13">The sequence shown here is derived from an EMBL/GenBank/DDBJ whole genome shotgun (WGS) entry which is preliminary data.</text>
</comment>
<dbReference type="Pfam" id="PF07715">
    <property type="entry name" value="Plug"/>
    <property type="match status" value="1"/>
</dbReference>
<dbReference type="NCBIfam" id="TIGR04057">
    <property type="entry name" value="SusC_RagA_signa"/>
    <property type="match status" value="1"/>
</dbReference>
<proteinExistence type="inferred from homology"/>
<dbReference type="InterPro" id="IPR039426">
    <property type="entry name" value="TonB-dep_rcpt-like"/>
</dbReference>
<dbReference type="InterPro" id="IPR037066">
    <property type="entry name" value="Plug_dom_sf"/>
</dbReference>
<evidence type="ECO:0000313" key="14">
    <source>
        <dbReference type="Proteomes" id="UP000020529"/>
    </source>
</evidence>
<sequence length="1061" mass="118322">MKKISILFMLLLGITTLYAQQLNITGTVIDKKLNEPIIGATVQVKGTNNGSITDMEGKFSLKNVSKGGILTVSYIGYTTQSIPLNGTQTSFRIELSEDSKTLDEVVVVGFGTQKKVNLTGAVTSVDTKALASRPVSQVGQALQGVVPGLNLSTPDLGGQLGQTMNVNIRGTGTIGKGSSASPLILIDGMEGNMNNLNPEDIENISVLKDAASSSIYGSRAAFGVILITTKKGKAGKMQVNYNNSFRYSGPTSLPNQLDSYRFANYFNDAAINQGGSVIFDEETIDRIQKYMAGEITTTTIANGTNWHFHEKANDNVNWRKKHFQWAWSNEHNISLNGGTEKLQYYVSGSYLNQDGNLRYGNDNYKRYNATAKVNTQINKYVDFNINTKFVRFDLDNPVYLEEGGLLYHDIARMWPMMPFKDPNGYYMRNGKLNQLTDGGRAKTHNDNIYLQGQLVIHPLKGWNIYAEAGMRVINQNKQTNLNPIYEHDVNGNPLALAFSGSYSPGSSFARSAYHNSNFYTTSVYTDYTLQIKDHYFKALVGMNTEEYVYRELAAQRPDVISSLIPEISAATGEDKINSSKYNDWSTAGFFGRLNYSYKDRYMAEVNVRYDGSSRFLKDQRWNVFPSFSLGWNLARESFFEPINNIINTLKPRVSWGMLGNQNTDSYYPFYLTQSVTANGGNWLMDGSRPTTAGVPGMVSSTLTWEKIYNTNLGIDLGMFNNRLNMTFEYFIRRTKDMVGPAAEVGAILGTALPNTNNAELKNKGWELQANWRDNIGKVNYNIGFNLSDNRAKVISYPNASKALWDSNGNTLYYNGMTIGEIWGYETEGIAQTDAQMTEWLASNDQSKIGSVWGAGDIMYRDLNGDGIVDKGNSTATDHGDLKKIGNSTPRLRFGLSLGADWKGFDIQMFFQGVMKRDLWLSGPMFWGADGGEWQSVGFDEHLDYFRPENTTSIFGANLNSYYPKAYLGDKGNKNKQTQTRYLQNGAYMRMKNLQIGYTFPKAWMNKAKIEKLRIYVSGENLFTISGIADMFDPEATAGNGFSNGKTYPLSKTISFGLNITL</sequence>
<evidence type="ECO:0000259" key="12">
    <source>
        <dbReference type="Pfam" id="PF07715"/>
    </source>
</evidence>
<keyword evidence="4 8" id="KW-0812">Transmembrane</keyword>
<evidence type="ECO:0000256" key="6">
    <source>
        <dbReference type="ARBA" id="ARBA00023136"/>
    </source>
</evidence>
<dbReference type="Gene3D" id="2.170.130.10">
    <property type="entry name" value="TonB-dependent receptor, plug domain"/>
    <property type="match status" value="1"/>
</dbReference>
<dbReference type="Gene3D" id="2.60.40.1120">
    <property type="entry name" value="Carboxypeptidase-like, regulatory domain"/>
    <property type="match status" value="1"/>
</dbReference>
<evidence type="ECO:0000256" key="7">
    <source>
        <dbReference type="ARBA" id="ARBA00023237"/>
    </source>
</evidence>
<comment type="similarity">
    <text evidence="8 9">Belongs to the TonB-dependent receptor family.</text>
</comment>
<evidence type="ECO:0000256" key="1">
    <source>
        <dbReference type="ARBA" id="ARBA00004571"/>
    </source>
</evidence>
<organism evidence="13 14">
    <name type="scientific">Bacteroides fragilis str. 3988T(B)14</name>
    <dbReference type="NCBI Taxonomy" id="1339315"/>
    <lineage>
        <taxon>Bacteria</taxon>
        <taxon>Pseudomonadati</taxon>
        <taxon>Bacteroidota</taxon>
        <taxon>Bacteroidia</taxon>
        <taxon>Bacteroidales</taxon>
        <taxon>Bacteroidaceae</taxon>
        <taxon>Bacteroides</taxon>
    </lineage>
</organism>
<dbReference type="InterPro" id="IPR023997">
    <property type="entry name" value="TonB-dep_OMP_SusC/RagA_CS"/>
</dbReference>
<dbReference type="Pfam" id="PF00593">
    <property type="entry name" value="TonB_dep_Rec_b-barrel"/>
    <property type="match status" value="1"/>
</dbReference>
<dbReference type="Gene3D" id="2.40.170.20">
    <property type="entry name" value="TonB-dependent receptor, beta-barrel domain"/>
    <property type="match status" value="1"/>
</dbReference>
<dbReference type="Proteomes" id="UP000020529">
    <property type="component" value="Unassembled WGS sequence"/>
</dbReference>
<keyword evidence="3 8" id="KW-1134">Transmembrane beta strand</keyword>
<dbReference type="SUPFAM" id="SSF56935">
    <property type="entry name" value="Porins"/>
    <property type="match status" value="1"/>
</dbReference>
<evidence type="ECO:0000256" key="5">
    <source>
        <dbReference type="ARBA" id="ARBA00023077"/>
    </source>
</evidence>
<dbReference type="InterPro" id="IPR036942">
    <property type="entry name" value="Beta-barrel_TonB_sf"/>
</dbReference>
<gene>
    <name evidence="13" type="ORF">M124_0725</name>
</gene>
<protein>
    <submittedName>
        <fullName evidence="13">TonB-linked outer membrane, SusC/RagA family protein</fullName>
    </submittedName>
</protein>
<dbReference type="InterPro" id="IPR012910">
    <property type="entry name" value="Plug_dom"/>
</dbReference>
<dbReference type="GO" id="GO:0009279">
    <property type="term" value="C:cell outer membrane"/>
    <property type="evidence" value="ECO:0007669"/>
    <property type="project" value="UniProtKB-SubCell"/>
</dbReference>
<keyword evidence="10" id="KW-0732">Signal</keyword>
<evidence type="ECO:0000259" key="11">
    <source>
        <dbReference type="Pfam" id="PF00593"/>
    </source>
</evidence>
<dbReference type="AlphaFoldDB" id="A0A015UNQ7"/>
<keyword evidence="5 9" id="KW-0798">TonB box</keyword>
<dbReference type="NCBIfam" id="TIGR04056">
    <property type="entry name" value="OMP_RagA_SusC"/>
    <property type="match status" value="1"/>
</dbReference>
<evidence type="ECO:0000313" key="13">
    <source>
        <dbReference type="EMBL" id="EXY75493.1"/>
    </source>
</evidence>
<accession>A0A015UNQ7</accession>
<name>A0A015UNQ7_BACFG</name>
<comment type="subcellular location">
    <subcellularLocation>
        <location evidence="1 8">Cell outer membrane</location>
        <topology evidence="1 8">Multi-pass membrane protein</topology>
    </subcellularLocation>
</comment>